<gene>
    <name evidence="9" type="ORF">DXN05_05875</name>
</gene>
<protein>
    <submittedName>
        <fullName evidence="9">Outer membrane protein assembly factor</fullName>
    </submittedName>
</protein>
<dbReference type="InterPro" id="IPR023707">
    <property type="entry name" value="OM_assembly_BamA"/>
</dbReference>
<keyword evidence="2" id="KW-1134">Transmembrane beta strand</keyword>
<comment type="subcellular location">
    <subcellularLocation>
        <location evidence="1">Membrane</location>
    </subcellularLocation>
</comment>
<name>A0A3E1NRC2_9BACT</name>
<evidence type="ECO:0000259" key="8">
    <source>
        <dbReference type="PROSITE" id="PS51779"/>
    </source>
</evidence>
<keyword evidence="4 7" id="KW-0732">Signal</keyword>
<evidence type="ECO:0000256" key="5">
    <source>
        <dbReference type="ARBA" id="ARBA00023136"/>
    </source>
</evidence>
<feature type="signal peptide" evidence="7">
    <location>
        <begin position="1"/>
        <end position="23"/>
    </location>
</feature>
<evidence type="ECO:0000313" key="9">
    <source>
        <dbReference type="EMBL" id="RFM30482.1"/>
    </source>
</evidence>
<dbReference type="Proteomes" id="UP000261284">
    <property type="component" value="Unassembled WGS sequence"/>
</dbReference>
<dbReference type="InterPro" id="IPR034746">
    <property type="entry name" value="POTRA"/>
</dbReference>
<dbReference type="AlphaFoldDB" id="A0A3E1NRC2"/>
<keyword evidence="6" id="KW-0998">Cell outer membrane</keyword>
<dbReference type="InterPro" id="IPR010827">
    <property type="entry name" value="BamA/TamA_POTRA"/>
</dbReference>
<sequence length="923" mass="104498">MHNACKSLILAILVCLGSHIAIAQVPVTKPADSTDKVTSIDADLINLFNQKTPKKYKIASVKVTGNKVFDEALLLSLTGLNKGDEITIPGGDQFAHAITKLWAQNYFSDVEVYITKLEGNNIDVEIAVTERPKLSKHYFKGIRKGEADDLNAKTGLVPSHVITENMKITATDAIKKYFFEKGYRRVKVSITETKDPTSENYMFLTFYITKGVKVKINNIDFAGNDNVEDSRLKKQMKGTHEMTRLTFFPTNDTGGFINPRHYTFKEYLNDKGFLTYSKTKRVLDPYVRLKLFTSAKFDDKKYEEDKDNIVTYYNSLGYRDASIVRSLPFYNSKGNMNINIQVSEGHKYYFGNVTWRGNTKFSDSILTVILGIKKGDIYNADILHKKLSAASPEGGDISGLYMDDGYLFFQADPTETAVYNDTIDFEIRLREGPQATIKNVRITGNDKTKEHVIRRELRTIPGDKFSRTLLIRSQREIANLGYFNQEKVAPNVVPNPDDGTVDITWNVEEKSSDQLELSAGFGGGIGLTGTVGVSFNNFSIKNIFSKKAWDPLPTGDGQKLSLRVQSNGRAYRSYNISFTEPWLGGKKRNAFSVSLYDTKFSNAYNYATGRYEKALGDNSFFRTTGVSVGLAKQIKWPDDYFNLGFTLSYARYRLKNYTIDAYNLPNFNNGYSNNLNLKIALQRNSVNQPIFPTSGSNFLLSVQATPPFSYIDPSLVDDAKNDPNKAYKWIEYHKWRFTDEYYIPIGKPHGEDRNKQFVLKASAKYGFIGRYNPKLEISPFERFQVGDAGLSNTYALLGYDIISQRGYPVYETSNVNVNPDQSGASRYFTLFNKYTLEMRYPLSLNPSSTIYGLGFFEAANGWYNFREYNPFQLRRSVGLGMRFFLPMFGLLGFDYGIGLDRTQPGQGLKGAGRFTFMLGFEPE</sequence>
<dbReference type="OrthoDB" id="9802086at2"/>
<evidence type="ECO:0000256" key="2">
    <source>
        <dbReference type="ARBA" id="ARBA00022452"/>
    </source>
</evidence>
<organism evidence="9 10">
    <name type="scientific">Deminuibacter soli</name>
    <dbReference type="NCBI Taxonomy" id="2291815"/>
    <lineage>
        <taxon>Bacteria</taxon>
        <taxon>Pseudomonadati</taxon>
        <taxon>Bacteroidota</taxon>
        <taxon>Chitinophagia</taxon>
        <taxon>Chitinophagales</taxon>
        <taxon>Chitinophagaceae</taxon>
        <taxon>Deminuibacter</taxon>
    </lineage>
</organism>
<dbReference type="Gene3D" id="2.40.160.50">
    <property type="entry name" value="membrane protein fhac: a member of the omp85/tpsb transporter family"/>
    <property type="match status" value="1"/>
</dbReference>
<dbReference type="Pfam" id="PF07244">
    <property type="entry name" value="POTRA"/>
    <property type="match status" value="4"/>
</dbReference>
<feature type="domain" description="POTRA" evidence="8">
    <location>
        <begin position="56"/>
        <end position="131"/>
    </location>
</feature>
<evidence type="ECO:0000256" key="4">
    <source>
        <dbReference type="ARBA" id="ARBA00022729"/>
    </source>
</evidence>
<dbReference type="PIRSF" id="PIRSF006076">
    <property type="entry name" value="OM_assembly_OMP85"/>
    <property type="match status" value="1"/>
</dbReference>
<feature type="domain" description="POTRA" evidence="8">
    <location>
        <begin position="435"/>
        <end position="510"/>
    </location>
</feature>
<proteinExistence type="predicted"/>
<dbReference type="GO" id="GO:0071709">
    <property type="term" value="P:membrane assembly"/>
    <property type="evidence" value="ECO:0007669"/>
    <property type="project" value="InterPro"/>
</dbReference>
<keyword evidence="5" id="KW-0472">Membrane</keyword>
<dbReference type="PANTHER" id="PTHR12815">
    <property type="entry name" value="SORTING AND ASSEMBLY MACHINERY SAMM50 PROTEIN FAMILY MEMBER"/>
    <property type="match status" value="1"/>
</dbReference>
<dbReference type="Gene3D" id="3.10.20.310">
    <property type="entry name" value="membrane protein fhac"/>
    <property type="match status" value="5"/>
</dbReference>
<keyword evidence="3" id="KW-0812">Transmembrane</keyword>
<accession>A0A3E1NRC2</accession>
<evidence type="ECO:0000313" key="10">
    <source>
        <dbReference type="Proteomes" id="UP000261284"/>
    </source>
</evidence>
<feature type="chain" id="PRO_5017787649" evidence="7">
    <location>
        <begin position="24"/>
        <end position="923"/>
    </location>
</feature>
<dbReference type="PROSITE" id="PS51779">
    <property type="entry name" value="POTRA"/>
    <property type="match status" value="2"/>
</dbReference>
<comment type="caution">
    <text evidence="9">The sequence shown here is derived from an EMBL/GenBank/DDBJ whole genome shotgun (WGS) entry which is preliminary data.</text>
</comment>
<reference evidence="9 10" key="1">
    <citation type="submission" date="2018-08" db="EMBL/GenBank/DDBJ databases">
        <title>Chitinophagaceae sp. K23C18032701, a novel bacterium isolated from forest soil.</title>
        <authorList>
            <person name="Wang C."/>
        </authorList>
    </citation>
    <scope>NUCLEOTIDE SEQUENCE [LARGE SCALE GENOMIC DNA]</scope>
    <source>
        <strain evidence="9 10">K23C18032701</strain>
    </source>
</reference>
<evidence type="ECO:0000256" key="1">
    <source>
        <dbReference type="ARBA" id="ARBA00004370"/>
    </source>
</evidence>
<evidence type="ECO:0000256" key="3">
    <source>
        <dbReference type="ARBA" id="ARBA00022692"/>
    </source>
</evidence>
<evidence type="ECO:0000256" key="7">
    <source>
        <dbReference type="SAM" id="SignalP"/>
    </source>
</evidence>
<keyword evidence="10" id="KW-1185">Reference proteome</keyword>
<dbReference type="InterPro" id="IPR039910">
    <property type="entry name" value="D15-like"/>
</dbReference>
<evidence type="ECO:0000256" key="6">
    <source>
        <dbReference type="ARBA" id="ARBA00023237"/>
    </source>
</evidence>
<dbReference type="GO" id="GO:0019867">
    <property type="term" value="C:outer membrane"/>
    <property type="evidence" value="ECO:0007669"/>
    <property type="project" value="InterPro"/>
</dbReference>
<dbReference type="EMBL" id="QTJU01000001">
    <property type="protein sequence ID" value="RFM30482.1"/>
    <property type="molecule type" value="Genomic_DNA"/>
</dbReference>
<dbReference type="PANTHER" id="PTHR12815:SF47">
    <property type="entry name" value="TRANSLOCATION AND ASSEMBLY MODULE SUBUNIT TAMA"/>
    <property type="match status" value="1"/>
</dbReference>